<feature type="transmembrane region" description="Helical" evidence="1">
    <location>
        <begin position="111"/>
        <end position="128"/>
    </location>
</feature>
<dbReference type="AlphaFoldDB" id="W4HG20"/>
<organism evidence="3 4">
    <name type="scientific">Roseivivax marinus</name>
    <dbReference type="NCBI Taxonomy" id="1379903"/>
    <lineage>
        <taxon>Bacteria</taxon>
        <taxon>Pseudomonadati</taxon>
        <taxon>Pseudomonadota</taxon>
        <taxon>Alphaproteobacteria</taxon>
        <taxon>Rhodobacterales</taxon>
        <taxon>Roseobacteraceae</taxon>
        <taxon>Roseivivax</taxon>
    </lineage>
</organism>
<keyword evidence="1" id="KW-0812">Transmembrane</keyword>
<protein>
    <recommendedName>
        <fullName evidence="2">DUF5671 domain-containing protein</fullName>
    </recommendedName>
</protein>
<evidence type="ECO:0000259" key="2">
    <source>
        <dbReference type="Pfam" id="PF18920"/>
    </source>
</evidence>
<feature type="transmembrane region" description="Helical" evidence="1">
    <location>
        <begin position="66"/>
        <end position="91"/>
    </location>
</feature>
<accession>W4HG20</accession>
<proteinExistence type="predicted"/>
<dbReference type="InterPro" id="IPR043728">
    <property type="entry name" value="DUF5671"/>
</dbReference>
<dbReference type="STRING" id="1379903.ATO8_15418"/>
<reference evidence="3 4" key="1">
    <citation type="journal article" date="2014" name="Antonie Van Leeuwenhoek">
        <title>Roseivivax atlanticus sp. nov., isolated from surface seawater of the Atlantic Ocean.</title>
        <authorList>
            <person name="Li G."/>
            <person name="Lai Q."/>
            <person name="Liu X."/>
            <person name="Sun F."/>
            <person name="Shao Z."/>
        </authorList>
    </citation>
    <scope>NUCLEOTIDE SEQUENCE [LARGE SCALE GENOMIC DNA]</scope>
    <source>
        <strain evidence="3 4">22II-s10s</strain>
    </source>
</reference>
<keyword evidence="1" id="KW-0472">Membrane</keyword>
<dbReference type="EMBL" id="AQQW01000010">
    <property type="protein sequence ID" value="ETW11649.1"/>
    <property type="molecule type" value="Genomic_DNA"/>
</dbReference>
<gene>
    <name evidence="3" type="ORF">ATO8_15418</name>
</gene>
<comment type="caution">
    <text evidence="3">The sequence shown here is derived from an EMBL/GenBank/DDBJ whole genome shotgun (WGS) entry which is preliminary data.</text>
</comment>
<keyword evidence="4" id="KW-1185">Reference proteome</keyword>
<dbReference type="Pfam" id="PF18920">
    <property type="entry name" value="DUF5671"/>
    <property type="match status" value="1"/>
</dbReference>
<name>W4HG20_9RHOB</name>
<sequence length="208" mass="22506">MRASDRLGAFVADALRAGHARPDIVRALTEAGWSRGEAEKALADWAELSYPLPVPRPRPAVSAREALVYGLMFVALGVTVFQSINLGFALIDRWLGDPMEDFSWTAWRVRGALASLAVFTPLFLVLNFRTGRAARADRSLRRSAVRDWLAHGAMFFAALTLVGDLVSAVSAALGGGLHPDFLAKSALVALVAGAIYLYFRGFTRTAET</sequence>
<evidence type="ECO:0000256" key="1">
    <source>
        <dbReference type="SAM" id="Phobius"/>
    </source>
</evidence>
<feature type="domain" description="DUF5671" evidence="2">
    <location>
        <begin position="66"/>
        <end position="198"/>
    </location>
</feature>
<keyword evidence="1" id="KW-1133">Transmembrane helix</keyword>
<feature type="transmembrane region" description="Helical" evidence="1">
    <location>
        <begin position="181"/>
        <end position="199"/>
    </location>
</feature>
<dbReference type="Proteomes" id="UP000019063">
    <property type="component" value="Unassembled WGS sequence"/>
</dbReference>
<feature type="transmembrane region" description="Helical" evidence="1">
    <location>
        <begin position="148"/>
        <end position="169"/>
    </location>
</feature>
<dbReference type="eggNOG" id="ENOG503083Y">
    <property type="taxonomic scope" value="Bacteria"/>
</dbReference>
<evidence type="ECO:0000313" key="4">
    <source>
        <dbReference type="Proteomes" id="UP000019063"/>
    </source>
</evidence>
<dbReference type="RefSeq" id="WP_043845745.1">
    <property type="nucleotide sequence ID" value="NZ_AQQW01000010.1"/>
</dbReference>
<evidence type="ECO:0000313" key="3">
    <source>
        <dbReference type="EMBL" id="ETW11649.1"/>
    </source>
</evidence>